<dbReference type="InterPro" id="IPR013538">
    <property type="entry name" value="ASHA1/2-like_C"/>
</dbReference>
<comment type="caution">
    <text evidence="3">The sequence shown here is derived from an EMBL/GenBank/DDBJ whole genome shotgun (WGS) entry which is preliminary data.</text>
</comment>
<proteinExistence type="inferred from homology"/>
<comment type="similarity">
    <text evidence="1">Belongs to the AHA1 family.</text>
</comment>
<dbReference type="Pfam" id="PF13180">
    <property type="entry name" value="PDZ_2"/>
    <property type="match status" value="1"/>
</dbReference>
<dbReference type="InterPro" id="IPR036034">
    <property type="entry name" value="PDZ_sf"/>
</dbReference>
<evidence type="ECO:0000259" key="2">
    <source>
        <dbReference type="SMART" id="SM00228"/>
    </source>
</evidence>
<dbReference type="EMBL" id="PDOF01000002">
    <property type="protein sequence ID" value="PYZ96733.1"/>
    <property type="molecule type" value="Genomic_DNA"/>
</dbReference>
<keyword evidence="4" id="KW-1185">Reference proteome</keyword>
<dbReference type="CDD" id="cd07814">
    <property type="entry name" value="SRPBCC_CalC_Aha1-like"/>
    <property type="match status" value="1"/>
</dbReference>
<organism evidence="3 4">
    <name type="scientific">Alteribacter lacisalsi</name>
    <dbReference type="NCBI Taxonomy" id="2045244"/>
    <lineage>
        <taxon>Bacteria</taxon>
        <taxon>Bacillati</taxon>
        <taxon>Bacillota</taxon>
        <taxon>Bacilli</taxon>
        <taxon>Bacillales</taxon>
        <taxon>Bacillaceae</taxon>
        <taxon>Alteribacter</taxon>
    </lineage>
</organism>
<dbReference type="InterPro" id="IPR023393">
    <property type="entry name" value="START-like_dom_sf"/>
</dbReference>
<dbReference type="InterPro" id="IPR001478">
    <property type="entry name" value="PDZ"/>
</dbReference>
<evidence type="ECO:0000256" key="1">
    <source>
        <dbReference type="ARBA" id="ARBA00006817"/>
    </source>
</evidence>
<sequence length="240" mass="26888">MWKKERGEMTKVKDSVKRDIVVNAPIERVWEALTRAEHLNRWYTKEAEIDFQVGGRGRMNHGWGAASDGIFTEIVPMKRFVLQSADGDFTTITSLEESENGILVSIEYQASFLGEMDPASKENMLFGTTQFLENLKSVYETGADKRASFWQAWIGIVHTTEEHGNGTKVVKVKEGSSASAAGIQPDDTIKTIDGEKVTGHESFERLINQKSPDAPITLTIDRENKEKQVICPVEAYPVSY</sequence>
<dbReference type="AlphaFoldDB" id="A0A2W0H4H4"/>
<dbReference type="SUPFAM" id="SSF50156">
    <property type="entry name" value="PDZ domain-like"/>
    <property type="match status" value="1"/>
</dbReference>
<accession>A0A2W0H4H4</accession>
<gene>
    <name evidence="3" type="ORF">CR205_13665</name>
</gene>
<feature type="domain" description="PDZ" evidence="2">
    <location>
        <begin position="152"/>
        <end position="224"/>
    </location>
</feature>
<name>A0A2W0H4H4_9BACI</name>
<evidence type="ECO:0000313" key="3">
    <source>
        <dbReference type="EMBL" id="PYZ96733.1"/>
    </source>
</evidence>
<dbReference type="SMART" id="SM00228">
    <property type="entry name" value="PDZ"/>
    <property type="match status" value="1"/>
</dbReference>
<dbReference type="Gene3D" id="3.30.530.20">
    <property type="match status" value="1"/>
</dbReference>
<dbReference type="Pfam" id="PF08327">
    <property type="entry name" value="AHSA1"/>
    <property type="match status" value="1"/>
</dbReference>
<dbReference type="Gene3D" id="2.30.42.10">
    <property type="match status" value="1"/>
</dbReference>
<reference evidence="3 4" key="1">
    <citation type="submission" date="2017-10" db="EMBL/GenBank/DDBJ databases">
        <title>Bacillus sp. nov., a halophilic bacterium isolated from a Yangshapao Lake.</title>
        <authorList>
            <person name="Wang H."/>
        </authorList>
    </citation>
    <scope>NUCLEOTIDE SEQUENCE [LARGE SCALE GENOMIC DNA]</scope>
    <source>
        <strain evidence="3 4">YSP-3</strain>
    </source>
</reference>
<protein>
    <recommendedName>
        <fullName evidence="2">PDZ domain-containing protein</fullName>
    </recommendedName>
</protein>
<dbReference type="SUPFAM" id="SSF55961">
    <property type="entry name" value="Bet v1-like"/>
    <property type="match status" value="1"/>
</dbReference>
<evidence type="ECO:0000313" key="4">
    <source>
        <dbReference type="Proteomes" id="UP000248066"/>
    </source>
</evidence>
<dbReference type="Proteomes" id="UP000248066">
    <property type="component" value="Unassembled WGS sequence"/>
</dbReference>